<dbReference type="PRINTS" id="PR00385">
    <property type="entry name" value="P450"/>
</dbReference>
<keyword evidence="5 9" id="KW-0479">Metal-binding</keyword>
<keyword evidence="8 10" id="KW-0503">Monooxygenase</keyword>
<dbReference type="PRINTS" id="PR00463">
    <property type="entry name" value="EP450I"/>
</dbReference>
<dbReference type="Pfam" id="PF00067">
    <property type="entry name" value="p450"/>
    <property type="match status" value="1"/>
</dbReference>
<comment type="similarity">
    <text evidence="3 10">Belongs to the cytochrome P450 family.</text>
</comment>
<accession>A0A8H3BWE4</accession>
<dbReference type="GO" id="GO:0020037">
    <property type="term" value="F:heme binding"/>
    <property type="evidence" value="ECO:0007669"/>
    <property type="project" value="InterPro"/>
</dbReference>
<dbReference type="InterPro" id="IPR017972">
    <property type="entry name" value="Cyt_P450_CS"/>
</dbReference>
<comment type="cofactor">
    <cofactor evidence="1 9">
        <name>heme</name>
        <dbReference type="ChEBI" id="CHEBI:30413"/>
    </cofactor>
</comment>
<evidence type="ECO:0000256" key="10">
    <source>
        <dbReference type="RuleBase" id="RU000461"/>
    </source>
</evidence>
<dbReference type="InterPro" id="IPR002401">
    <property type="entry name" value="Cyt_P450_E_grp-I"/>
</dbReference>
<sequence>MLMLDPTDPLNLSISLGAALLLYLLVRRAHSHPLPPSPRSYPLVGHIFSIPTSNEHLGFIELGNQLKTNILSFSFLGQTTIVLNSMEDVTNLLKNRSGIYSDRCYPPMVVDPSLMDCGKTIDALGYGDRWRKCRRLIHPWLTKKACRSFHNSQKQDARLLLQRLALFERTSSEIIYTEVFAALSGTLFQSIYGYRISGRDDHLLREGMQLIQNVCEASVPANFLVNIFPALCYVPSWFPGAGWKRVAREWKEQKNKLVQDCLNKTKQEMMSGSWEPSIIASSLAEAKTLGLSTEEIDDYLSNIGITLYLAGTDTTTAAVIPVFFFAMIHFPEAQNRAQAEIDSLIGDSRLPEMEDIHQLPYTNCLIQEVLRWCPIAPLGVPHAVSEDDFYRGFLIPKGAIVIGNVWAMSRDKKIYENPEEFNPDRYLDPSVPPCPIFGFGRRECPGTHYAESSLFIMIASILAAFNIKKPANEDLAGTRPTGKMTVVFRLDEFGVIIEPRSVKHAQLVRTGA</sequence>
<evidence type="ECO:0000256" key="9">
    <source>
        <dbReference type="PIRSR" id="PIRSR602401-1"/>
    </source>
</evidence>
<evidence type="ECO:0000313" key="12">
    <source>
        <dbReference type="Proteomes" id="UP000663846"/>
    </source>
</evidence>
<dbReference type="CDD" id="cd11065">
    <property type="entry name" value="CYP64-like"/>
    <property type="match status" value="1"/>
</dbReference>
<feature type="binding site" description="axial binding residue" evidence="9">
    <location>
        <position position="444"/>
    </location>
    <ligand>
        <name>heme</name>
        <dbReference type="ChEBI" id="CHEBI:30413"/>
    </ligand>
    <ligandPart>
        <name>Fe</name>
        <dbReference type="ChEBI" id="CHEBI:18248"/>
    </ligandPart>
</feature>
<dbReference type="SUPFAM" id="SSF48264">
    <property type="entry name" value="Cytochrome P450"/>
    <property type="match status" value="1"/>
</dbReference>
<comment type="pathway">
    <text evidence="2">Secondary metabolite biosynthesis.</text>
</comment>
<evidence type="ECO:0000256" key="8">
    <source>
        <dbReference type="ARBA" id="ARBA00023033"/>
    </source>
</evidence>
<dbReference type="GO" id="GO:0016705">
    <property type="term" value="F:oxidoreductase activity, acting on paired donors, with incorporation or reduction of molecular oxygen"/>
    <property type="evidence" value="ECO:0007669"/>
    <property type="project" value="InterPro"/>
</dbReference>
<evidence type="ECO:0000256" key="6">
    <source>
        <dbReference type="ARBA" id="ARBA00023002"/>
    </source>
</evidence>
<reference evidence="11" key="1">
    <citation type="submission" date="2021-01" db="EMBL/GenBank/DDBJ databases">
        <authorList>
            <person name="Kaushik A."/>
        </authorList>
    </citation>
    <scope>NUCLEOTIDE SEQUENCE</scope>
    <source>
        <strain evidence="11">AG1-1C</strain>
    </source>
</reference>
<evidence type="ECO:0008006" key="13">
    <source>
        <dbReference type="Google" id="ProtNLM"/>
    </source>
</evidence>
<evidence type="ECO:0000256" key="5">
    <source>
        <dbReference type="ARBA" id="ARBA00022723"/>
    </source>
</evidence>
<dbReference type="InterPro" id="IPR050364">
    <property type="entry name" value="Cytochrome_P450_fung"/>
</dbReference>
<dbReference type="InterPro" id="IPR036396">
    <property type="entry name" value="Cyt_P450_sf"/>
</dbReference>
<evidence type="ECO:0000313" key="11">
    <source>
        <dbReference type="EMBL" id="CAE6466013.1"/>
    </source>
</evidence>
<dbReference type="AlphaFoldDB" id="A0A8H3BWE4"/>
<keyword evidence="4 9" id="KW-0349">Heme</keyword>
<organism evidence="11 12">
    <name type="scientific">Rhizoctonia solani</name>
    <dbReference type="NCBI Taxonomy" id="456999"/>
    <lineage>
        <taxon>Eukaryota</taxon>
        <taxon>Fungi</taxon>
        <taxon>Dikarya</taxon>
        <taxon>Basidiomycota</taxon>
        <taxon>Agaricomycotina</taxon>
        <taxon>Agaricomycetes</taxon>
        <taxon>Cantharellales</taxon>
        <taxon>Ceratobasidiaceae</taxon>
        <taxon>Rhizoctonia</taxon>
    </lineage>
</organism>
<dbReference type="PANTHER" id="PTHR46300:SF7">
    <property type="entry name" value="P450, PUTATIVE (EUROFUNG)-RELATED"/>
    <property type="match status" value="1"/>
</dbReference>
<comment type="caution">
    <text evidence="11">The sequence shown here is derived from an EMBL/GenBank/DDBJ whole genome shotgun (WGS) entry which is preliminary data.</text>
</comment>
<dbReference type="EMBL" id="CAJMWS010000844">
    <property type="protein sequence ID" value="CAE6466013.1"/>
    <property type="molecule type" value="Genomic_DNA"/>
</dbReference>
<dbReference type="GO" id="GO:0004497">
    <property type="term" value="F:monooxygenase activity"/>
    <property type="evidence" value="ECO:0007669"/>
    <property type="project" value="UniProtKB-KW"/>
</dbReference>
<dbReference type="PROSITE" id="PS00086">
    <property type="entry name" value="CYTOCHROME_P450"/>
    <property type="match status" value="1"/>
</dbReference>
<dbReference type="GO" id="GO:0005506">
    <property type="term" value="F:iron ion binding"/>
    <property type="evidence" value="ECO:0007669"/>
    <property type="project" value="InterPro"/>
</dbReference>
<evidence type="ECO:0000256" key="1">
    <source>
        <dbReference type="ARBA" id="ARBA00001971"/>
    </source>
</evidence>
<dbReference type="Proteomes" id="UP000663846">
    <property type="component" value="Unassembled WGS sequence"/>
</dbReference>
<gene>
    <name evidence="11" type="ORF">RDB_LOCUS166967</name>
</gene>
<evidence type="ECO:0000256" key="2">
    <source>
        <dbReference type="ARBA" id="ARBA00005179"/>
    </source>
</evidence>
<proteinExistence type="inferred from homology"/>
<keyword evidence="7 9" id="KW-0408">Iron</keyword>
<evidence type="ECO:0000256" key="7">
    <source>
        <dbReference type="ARBA" id="ARBA00023004"/>
    </source>
</evidence>
<keyword evidence="6 10" id="KW-0560">Oxidoreductase</keyword>
<evidence type="ECO:0000256" key="4">
    <source>
        <dbReference type="ARBA" id="ARBA00022617"/>
    </source>
</evidence>
<dbReference type="PANTHER" id="PTHR46300">
    <property type="entry name" value="P450, PUTATIVE (EUROFUNG)-RELATED-RELATED"/>
    <property type="match status" value="1"/>
</dbReference>
<dbReference type="InterPro" id="IPR001128">
    <property type="entry name" value="Cyt_P450"/>
</dbReference>
<evidence type="ECO:0000256" key="3">
    <source>
        <dbReference type="ARBA" id="ARBA00010617"/>
    </source>
</evidence>
<dbReference type="Gene3D" id="1.10.630.10">
    <property type="entry name" value="Cytochrome P450"/>
    <property type="match status" value="1"/>
</dbReference>
<protein>
    <recommendedName>
        <fullName evidence="13">O-methylsterigmatocystin oxidoreductase</fullName>
    </recommendedName>
</protein>
<name>A0A8H3BWE4_9AGAM</name>